<evidence type="ECO:0008006" key="3">
    <source>
        <dbReference type="Google" id="ProtNLM"/>
    </source>
</evidence>
<evidence type="ECO:0000313" key="2">
    <source>
        <dbReference type="Proteomes" id="UP000184501"/>
    </source>
</evidence>
<gene>
    <name evidence="1" type="ORF">SAMN05444320_103365</name>
</gene>
<dbReference type="EMBL" id="FQVN01000003">
    <property type="protein sequence ID" value="SHF36649.1"/>
    <property type="molecule type" value="Genomic_DNA"/>
</dbReference>
<dbReference type="Pfam" id="PF06718">
    <property type="entry name" value="DUF1203"/>
    <property type="match status" value="1"/>
</dbReference>
<protein>
    <recommendedName>
        <fullName evidence="3">DUF1203 domain-containing protein</fullName>
    </recommendedName>
</protein>
<dbReference type="Proteomes" id="UP000184501">
    <property type="component" value="Unassembled WGS sequence"/>
</dbReference>
<name>A0A1M5B2F8_STRHI</name>
<dbReference type="STRING" id="2017.SAMN05444320_103365"/>
<dbReference type="PIRSF" id="PIRSF034110">
    <property type="entry name" value="DUF1203"/>
    <property type="match status" value="1"/>
</dbReference>
<dbReference type="RefSeq" id="WP_073481720.1">
    <property type="nucleotide sequence ID" value="NZ_FQVN01000003.1"/>
</dbReference>
<dbReference type="AlphaFoldDB" id="A0A1M5B2F8"/>
<dbReference type="OrthoDB" id="118609at2"/>
<keyword evidence="2" id="KW-1185">Reference proteome</keyword>
<reference evidence="1 2" key="1">
    <citation type="submission" date="2016-11" db="EMBL/GenBank/DDBJ databases">
        <authorList>
            <person name="Jaros S."/>
            <person name="Januszkiewicz K."/>
            <person name="Wedrychowicz H."/>
        </authorList>
    </citation>
    <scope>NUCLEOTIDE SEQUENCE [LARGE SCALE GENOMIC DNA]</scope>
    <source>
        <strain evidence="1 2">DSM 44523</strain>
    </source>
</reference>
<sequence>MSDYRVVALSPEVVEEVRRTHRAPDYGHPAWLEEKHPAGAPCRTCLRRFEADEPRLLFTYDAFRGRATPPLPGPIYVHAVECERYAPDEPLPPYFVDKPMTFQAYGDGRRLVSERQVDNNAAETIADMFARPEVSYVHARSADAGCYLFTVERPAREA</sequence>
<accession>A0A1M5B2F8</accession>
<evidence type="ECO:0000313" key="1">
    <source>
        <dbReference type="EMBL" id="SHF36649.1"/>
    </source>
</evidence>
<organism evidence="1 2">
    <name type="scientific">Streptoalloteichus hindustanus</name>
    <dbReference type="NCBI Taxonomy" id="2017"/>
    <lineage>
        <taxon>Bacteria</taxon>
        <taxon>Bacillati</taxon>
        <taxon>Actinomycetota</taxon>
        <taxon>Actinomycetes</taxon>
        <taxon>Pseudonocardiales</taxon>
        <taxon>Pseudonocardiaceae</taxon>
        <taxon>Streptoalloteichus</taxon>
    </lineage>
</organism>
<proteinExistence type="predicted"/>
<dbReference type="InterPro" id="IPR009593">
    <property type="entry name" value="DUF1203"/>
</dbReference>